<evidence type="ECO:0000256" key="2">
    <source>
        <dbReference type="ARBA" id="ARBA00022827"/>
    </source>
</evidence>
<accession>A0AAN8EHZ4</accession>
<dbReference type="Proteomes" id="UP001316803">
    <property type="component" value="Unassembled WGS sequence"/>
</dbReference>
<dbReference type="Gene3D" id="3.50.50.60">
    <property type="entry name" value="FAD/NAD(P)-binding domain"/>
    <property type="match status" value="1"/>
</dbReference>
<dbReference type="InterPro" id="IPR051704">
    <property type="entry name" value="FAD_aromatic-hydroxylase"/>
</dbReference>
<dbReference type="AlphaFoldDB" id="A0AAN8EHZ4"/>
<protein>
    <recommendedName>
        <fullName evidence="4">FAD-binding domain-containing protein</fullName>
    </recommendedName>
</protein>
<feature type="domain" description="FAD-binding" evidence="4">
    <location>
        <begin position="5"/>
        <end position="352"/>
    </location>
</feature>
<dbReference type="PANTHER" id="PTHR46865">
    <property type="entry name" value="OXIDOREDUCTASE-RELATED"/>
    <property type="match status" value="1"/>
</dbReference>
<dbReference type="Gene3D" id="3.30.9.10">
    <property type="entry name" value="D-Amino Acid Oxidase, subunit A, domain 2"/>
    <property type="match status" value="1"/>
</dbReference>
<keyword evidence="3" id="KW-0560">Oxidoreductase</keyword>
<dbReference type="EMBL" id="JAKLMC020000008">
    <property type="protein sequence ID" value="KAK5954460.1"/>
    <property type="molecule type" value="Genomic_DNA"/>
</dbReference>
<evidence type="ECO:0000256" key="1">
    <source>
        <dbReference type="ARBA" id="ARBA00022630"/>
    </source>
</evidence>
<evidence type="ECO:0000256" key="3">
    <source>
        <dbReference type="ARBA" id="ARBA00023002"/>
    </source>
</evidence>
<proteinExistence type="predicted"/>
<evidence type="ECO:0000259" key="4">
    <source>
        <dbReference type="Pfam" id="PF01494"/>
    </source>
</evidence>
<dbReference type="PRINTS" id="PR00420">
    <property type="entry name" value="RNGMNOXGNASE"/>
</dbReference>
<dbReference type="Pfam" id="PF01494">
    <property type="entry name" value="FAD_binding_3"/>
    <property type="match status" value="1"/>
</dbReference>
<sequence length="405" mass="45215">MPKPRVIVSGAGIAGTVLAYWLGKHNFEVLVLERSSPENQQGQIIDVEGPAQEIVERMGLLSEIESAATHEAGFCFIGNSGQIIGTFPAGETGASKEIEIMRPALGSILLNAANSFENVNFRYGCTITNVQQNGSSVTIDIQNRKNDSMSQETADFLVICDGMRSKTRDLILPSAEHKSCFKPLKAFVAFFTVPAVPQDKPYARCYLAPGRRNACIKPMTKELSSVYLSYVKFDQDLHDARESRDIKRQKQAIATLFQGAGWECDRLVNGLMDTDNYYFEELCQVKLDKWSRGRCVLLGDTAYAPSPLTGQGTNLAILGAYVLASKLVERPQQPEQAFREYEDDMRPYVDKVQPVPLGGYMPVLLNPETAWGIWVLRTIVGWAAWLRLWRYLPEIKAVPYDLPDF</sequence>
<dbReference type="PANTHER" id="PTHR46865:SF2">
    <property type="entry name" value="MONOOXYGENASE"/>
    <property type="match status" value="1"/>
</dbReference>
<gene>
    <name evidence="5" type="ORF">OHC33_004182</name>
</gene>
<evidence type="ECO:0000313" key="6">
    <source>
        <dbReference type="Proteomes" id="UP001316803"/>
    </source>
</evidence>
<dbReference type="GO" id="GO:0016491">
    <property type="term" value="F:oxidoreductase activity"/>
    <property type="evidence" value="ECO:0007669"/>
    <property type="project" value="UniProtKB-KW"/>
</dbReference>
<dbReference type="InterPro" id="IPR002938">
    <property type="entry name" value="FAD-bd"/>
</dbReference>
<reference evidence="5 6" key="1">
    <citation type="submission" date="2022-12" db="EMBL/GenBank/DDBJ databases">
        <title>Genomic features and morphological characterization of a novel Knufia sp. strain isolated from spacecraft assembly facility.</title>
        <authorList>
            <person name="Teixeira M."/>
            <person name="Chander A.M."/>
            <person name="Stajich J.E."/>
            <person name="Venkateswaran K."/>
        </authorList>
    </citation>
    <scope>NUCLEOTIDE SEQUENCE [LARGE SCALE GENOMIC DNA]</scope>
    <source>
        <strain evidence="5 6">FJI-L2-BK-P2</strain>
    </source>
</reference>
<dbReference type="SUPFAM" id="SSF51905">
    <property type="entry name" value="FAD/NAD(P)-binding domain"/>
    <property type="match status" value="1"/>
</dbReference>
<name>A0AAN8EHZ4_9EURO</name>
<keyword evidence="6" id="KW-1185">Reference proteome</keyword>
<evidence type="ECO:0000313" key="5">
    <source>
        <dbReference type="EMBL" id="KAK5954460.1"/>
    </source>
</evidence>
<comment type="caution">
    <text evidence="5">The sequence shown here is derived from an EMBL/GenBank/DDBJ whole genome shotgun (WGS) entry which is preliminary data.</text>
</comment>
<keyword evidence="2" id="KW-0274">FAD</keyword>
<dbReference type="InterPro" id="IPR036188">
    <property type="entry name" value="FAD/NAD-bd_sf"/>
</dbReference>
<keyword evidence="1" id="KW-0285">Flavoprotein</keyword>
<organism evidence="5 6">
    <name type="scientific">Knufia fluminis</name>
    <dbReference type="NCBI Taxonomy" id="191047"/>
    <lineage>
        <taxon>Eukaryota</taxon>
        <taxon>Fungi</taxon>
        <taxon>Dikarya</taxon>
        <taxon>Ascomycota</taxon>
        <taxon>Pezizomycotina</taxon>
        <taxon>Eurotiomycetes</taxon>
        <taxon>Chaetothyriomycetidae</taxon>
        <taxon>Chaetothyriales</taxon>
        <taxon>Trichomeriaceae</taxon>
        <taxon>Knufia</taxon>
    </lineage>
</organism>
<dbReference type="GO" id="GO:0071949">
    <property type="term" value="F:FAD binding"/>
    <property type="evidence" value="ECO:0007669"/>
    <property type="project" value="InterPro"/>
</dbReference>